<organism evidence="1 2">
    <name type="scientific">Candidatus Staskawiczbacteria bacterium RIFCSPHIGHO2_02_FULL_42_22</name>
    <dbReference type="NCBI Taxonomy" id="1802207"/>
    <lineage>
        <taxon>Bacteria</taxon>
        <taxon>Candidatus Staskawicziibacteriota</taxon>
    </lineage>
</organism>
<sequence>MLANTSIIGINHLPAMPAGLAFTFGIGDPKNHGGHQNTIHQKLKKKSHGVPPDIASISWVAAIRLQQ</sequence>
<evidence type="ECO:0000313" key="2">
    <source>
        <dbReference type="Proteomes" id="UP000178820"/>
    </source>
</evidence>
<protein>
    <submittedName>
        <fullName evidence="1">Uncharacterized protein</fullName>
    </submittedName>
</protein>
<gene>
    <name evidence="1" type="ORF">A3D44_04050</name>
</gene>
<accession>A0A1G2I3L6</accession>
<comment type="caution">
    <text evidence="1">The sequence shown here is derived from an EMBL/GenBank/DDBJ whole genome shotgun (WGS) entry which is preliminary data.</text>
</comment>
<dbReference type="Proteomes" id="UP000178820">
    <property type="component" value="Unassembled WGS sequence"/>
</dbReference>
<dbReference type="AlphaFoldDB" id="A0A1G2I3L6"/>
<name>A0A1G2I3L6_9BACT</name>
<dbReference type="EMBL" id="MHOT01000019">
    <property type="protein sequence ID" value="OGZ68658.1"/>
    <property type="molecule type" value="Genomic_DNA"/>
</dbReference>
<proteinExistence type="predicted"/>
<reference evidence="1 2" key="1">
    <citation type="journal article" date="2016" name="Nat. Commun.">
        <title>Thousands of microbial genomes shed light on interconnected biogeochemical processes in an aquifer system.</title>
        <authorList>
            <person name="Anantharaman K."/>
            <person name="Brown C.T."/>
            <person name="Hug L.A."/>
            <person name="Sharon I."/>
            <person name="Castelle C.J."/>
            <person name="Probst A.J."/>
            <person name="Thomas B.C."/>
            <person name="Singh A."/>
            <person name="Wilkins M.J."/>
            <person name="Karaoz U."/>
            <person name="Brodie E.L."/>
            <person name="Williams K.H."/>
            <person name="Hubbard S.S."/>
            <person name="Banfield J.F."/>
        </authorList>
    </citation>
    <scope>NUCLEOTIDE SEQUENCE [LARGE SCALE GENOMIC DNA]</scope>
</reference>
<evidence type="ECO:0000313" key="1">
    <source>
        <dbReference type="EMBL" id="OGZ68658.1"/>
    </source>
</evidence>